<evidence type="ECO:0000313" key="3">
    <source>
        <dbReference type="Proteomes" id="UP000719766"/>
    </source>
</evidence>
<gene>
    <name evidence="2" type="ORF">HD556DRAFT_1368382</name>
</gene>
<feature type="transmembrane region" description="Helical" evidence="1">
    <location>
        <begin position="55"/>
        <end position="73"/>
    </location>
</feature>
<keyword evidence="1" id="KW-1133">Transmembrane helix</keyword>
<accession>A0A9P7AS59</accession>
<proteinExistence type="predicted"/>
<sequence>MILTLIRAVKNWRINSSRLYVVLVNHNISYYACGFLFSVANIFASLLLQYSYQTILYNFQFIMFPILATRMHLHLWQVNQHSHGSTSTGVHVPMSDISFANPTE</sequence>
<dbReference type="OrthoDB" id="2676384at2759"/>
<dbReference type="Proteomes" id="UP000719766">
    <property type="component" value="Unassembled WGS sequence"/>
</dbReference>
<dbReference type="AlphaFoldDB" id="A0A9P7AS59"/>
<protein>
    <submittedName>
        <fullName evidence="2">Uncharacterized protein</fullName>
    </submittedName>
</protein>
<evidence type="ECO:0000256" key="1">
    <source>
        <dbReference type="SAM" id="Phobius"/>
    </source>
</evidence>
<keyword evidence="1" id="KW-0472">Membrane</keyword>
<evidence type="ECO:0000313" key="2">
    <source>
        <dbReference type="EMBL" id="KAG1794580.1"/>
    </source>
</evidence>
<feature type="transmembrane region" description="Helical" evidence="1">
    <location>
        <begin position="28"/>
        <end position="48"/>
    </location>
</feature>
<reference evidence="2" key="1">
    <citation type="journal article" date="2020" name="New Phytol.">
        <title>Comparative genomics reveals dynamic genome evolution in host specialist ectomycorrhizal fungi.</title>
        <authorList>
            <person name="Lofgren L.A."/>
            <person name="Nguyen N.H."/>
            <person name="Vilgalys R."/>
            <person name="Ruytinx J."/>
            <person name="Liao H.L."/>
            <person name="Branco S."/>
            <person name="Kuo A."/>
            <person name="LaButti K."/>
            <person name="Lipzen A."/>
            <person name="Andreopoulos W."/>
            <person name="Pangilinan J."/>
            <person name="Riley R."/>
            <person name="Hundley H."/>
            <person name="Na H."/>
            <person name="Barry K."/>
            <person name="Grigoriev I.V."/>
            <person name="Stajich J.E."/>
            <person name="Kennedy P.G."/>
        </authorList>
    </citation>
    <scope>NUCLEOTIDE SEQUENCE</scope>
    <source>
        <strain evidence="2">S12</strain>
    </source>
</reference>
<organism evidence="2 3">
    <name type="scientific">Suillus plorans</name>
    <dbReference type="NCBI Taxonomy" id="116603"/>
    <lineage>
        <taxon>Eukaryota</taxon>
        <taxon>Fungi</taxon>
        <taxon>Dikarya</taxon>
        <taxon>Basidiomycota</taxon>
        <taxon>Agaricomycotina</taxon>
        <taxon>Agaricomycetes</taxon>
        <taxon>Agaricomycetidae</taxon>
        <taxon>Boletales</taxon>
        <taxon>Suillineae</taxon>
        <taxon>Suillaceae</taxon>
        <taxon>Suillus</taxon>
    </lineage>
</organism>
<keyword evidence="1" id="KW-0812">Transmembrane</keyword>
<comment type="caution">
    <text evidence="2">The sequence shown here is derived from an EMBL/GenBank/DDBJ whole genome shotgun (WGS) entry which is preliminary data.</text>
</comment>
<dbReference type="EMBL" id="JABBWE010000025">
    <property type="protein sequence ID" value="KAG1794580.1"/>
    <property type="molecule type" value="Genomic_DNA"/>
</dbReference>
<dbReference type="RefSeq" id="XP_041160691.1">
    <property type="nucleotide sequence ID" value="XM_041302864.1"/>
</dbReference>
<keyword evidence="3" id="KW-1185">Reference proteome</keyword>
<dbReference type="GeneID" id="64596628"/>
<name>A0A9P7AS59_9AGAM</name>